<reference evidence="1 2" key="1">
    <citation type="submission" date="2019-06" db="EMBL/GenBank/DDBJ databases">
        <authorList>
            <person name="Livingstone P."/>
            <person name="Whitworth D."/>
        </authorList>
    </citation>
    <scope>NUCLEOTIDE SEQUENCE [LARGE SCALE GENOMIC DNA]</scope>
    <source>
        <strain evidence="1 2">AM401</strain>
    </source>
</reference>
<proteinExistence type="predicted"/>
<accession>A0A540WSK4</accession>
<dbReference type="Proteomes" id="UP000315369">
    <property type="component" value="Unassembled WGS sequence"/>
</dbReference>
<name>A0A540WSK4_9BACT</name>
<sequence>MLIESLLGAIAAGGILLWVRSHLRTSVAAARRSAPLSQAYLEDFVRISLFATRDGLEQDQPRTDPEIISSIASALRNHGYTPKPVLAPTLSGLLPSFKRAALLWKKGDSHTADALELAVRIVCIDFEPGHFNPDVVFLAYPLKTAEPVHYRVLDLLALDRQAQQLVQRRVLLRCLVALGDRESAIGAAVMLAVEDVKGKFPKASKTEVARAAAQTAASELRELGFDSDIEGLSSHIEKHMTE</sequence>
<keyword evidence="2" id="KW-1185">Reference proteome</keyword>
<dbReference type="AlphaFoldDB" id="A0A540WSK4"/>
<organism evidence="1 2">
    <name type="scientific">Myxococcus llanfairpwllgwyngyllgogerychwyrndrobwllllantysiliogogogochensis</name>
    <dbReference type="NCBI Taxonomy" id="2590453"/>
    <lineage>
        <taxon>Bacteria</taxon>
        <taxon>Pseudomonadati</taxon>
        <taxon>Myxococcota</taxon>
        <taxon>Myxococcia</taxon>
        <taxon>Myxococcales</taxon>
        <taxon>Cystobacterineae</taxon>
        <taxon>Myxococcaceae</taxon>
        <taxon>Myxococcus</taxon>
    </lineage>
</organism>
<gene>
    <name evidence="1" type="ORF">FJV41_31250</name>
</gene>
<evidence type="ECO:0000313" key="2">
    <source>
        <dbReference type="Proteomes" id="UP000315369"/>
    </source>
</evidence>
<comment type="caution">
    <text evidence="1">The sequence shown here is derived from an EMBL/GenBank/DDBJ whole genome shotgun (WGS) entry which is preliminary data.</text>
</comment>
<evidence type="ECO:0000313" key="1">
    <source>
        <dbReference type="EMBL" id="TQF12005.1"/>
    </source>
</evidence>
<dbReference type="EMBL" id="VIFM01000159">
    <property type="protein sequence ID" value="TQF12005.1"/>
    <property type="molecule type" value="Genomic_DNA"/>
</dbReference>
<protein>
    <submittedName>
        <fullName evidence="1">Uncharacterized protein</fullName>
    </submittedName>
</protein>